<dbReference type="Proteomes" id="UP000694580">
    <property type="component" value="Chromosome 9"/>
</dbReference>
<keyword evidence="3" id="KW-0863">Zinc-finger</keyword>
<evidence type="ECO:0000256" key="1">
    <source>
        <dbReference type="ARBA" id="ARBA00004123"/>
    </source>
</evidence>
<reference evidence="9" key="2">
    <citation type="submission" date="2025-08" db="UniProtKB">
        <authorList>
            <consortium name="Ensembl"/>
        </authorList>
    </citation>
    <scope>IDENTIFICATION</scope>
</reference>
<dbReference type="Gene3D" id="3.30.565.10">
    <property type="entry name" value="Histidine kinase-like ATPase, C-terminal domain"/>
    <property type="match status" value="1"/>
</dbReference>
<evidence type="ECO:0000256" key="3">
    <source>
        <dbReference type="ARBA" id="ARBA00022771"/>
    </source>
</evidence>
<dbReference type="GO" id="GO:0016887">
    <property type="term" value="F:ATP hydrolysis activity"/>
    <property type="evidence" value="ECO:0007669"/>
    <property type="project" value="InterPro"/>
</dbReference>
<sequence length="720" mass="81987">FSAIAELIDNAYDPDVRAKQLWIDKTQIRGEDCLTFMDNGAGMDYDAMYKLLSFGFSDKQSVEGHAAVGMYGNGFKSGSMRLGKDAIVFSKKHDSMCVGMLSQTYLETTKATNIIVPIEHLASLQDILKYSLFQTQEELQSELKAINATTATNTSGTRIIIWNLRRTASGKLEFDFDADRYDIKIPADVSDGTQTKFKRTDRNTPTEPEMDSSLRAYCSILYLKPKMQIIIRGQKVKTQLISKSLAYIAKDKYKPNFITNKQNIPIIFGYITERDDNYGVMMYHKNRLIKAYERVGCQRKANIRGVGVIGVIECNFLKPTHNKQDFDDTDEYRKTIYTLGLKLEEYWKEIQHKRKKLDPDCPPVEDIEKRPDQTWVECDKCQKWRKLPDGINSKCLPELWYCHMNPDPRFRSCEVEQESPDSEDEQSTYKKTYKQEYVTLSTLCTIFKLSLNAALCSKCGICLLVRADVLRTEGRGFDSMAHIVEETTNAELQTAESHMNIISGCLPNPLIKVELHDQGQRRTPDISAEPREGVHGERLIQEAQTQQDHLLELLEVTAQERDNSKRMLDGLSSQGEMSEATVLSHLQQLNEVIDDLGRATMEAEECNSRRPGEDKTQNTEVNSNKDDGRVDSASNWKEKNDGDGDNTQSDDHSSKKSDAELKLNLNRLRRLVGRLLVSIIPSLDLQQIDYDNNVIDEILDNVLTEISQSEKADHVEDQPD</sequence>
<evidence type="ECO:0000313" key="10">
    <source>
        <dbReference type="Proteomes" id="UP000694580"/>
    </source>
</evidence>
<dbReference type="SUPFAM" id="SSF55874">
    <property type="entry name" value="ATPase domain of HSP90 chaperone/DNA topoisomerase II/histidine kinase"/>
    <property type="match status" value="1"/>
</dbReference>
<feature type="domain" description="CW-type" evidence="8">
    <location>
        <begin position="369"/>
        <end position="421"/>
    </location>
</feature>
<dbReference type="Ensembl" id="ENSDCDT00010051757.1">
    <property type="protein sequence ID" value="ENSDCDP00010041769.1"/>
    <property type="gene ID" value="ENSDCDG00010026411.1"/>
</dbReference>
<dbReference type="GeneTree" id="ENSGT00940000166160"/>
<dbReference type="Pfam" id="PF07496">
    <property type="entry name" value="zf-CW"/>
    <property type="match status" value="1"/>
</dbReference>
<dbReference type="Gene3D" id="3.30.40.100">
    <property type="match status" value="1"/>
</dbReference>
<keyword evidence="4" id="KW-0862">Zinc</keyword>
<evidence type="ECO:0000256" key="2">
    <source>
        <dbReference type="ARBA" id="ARBA00022723"/>
    </source>
</evidence>
<reference evidence="9" key="3">
    <citation type="submission" date="2025-09" db="UniProtKB">
        <authorList>
            <consortium name="Ensembl"/>
        </authorList>
    </citation>
    <scope>IDENTIFICATION</scope>
</reference>
<dbReference type="AlphaFoldDB" id="A0AAY4D9C7"/>
<proteinExistence type="predicted"/>
<dbReference type="InterPro" id="IPR045261">
    <property type="entry name" value="MORC_ATPase"/>
</dbReference>
<dbReference type="PANTHER" id="PTHR23336">
    <property type="entry name" value="ZINC FINGER CW-TYPE COILED-COIL DOMAIN PROTEIN 3"/>
    <property type="match status" value="1"/>
</dbReference>
<evidence type="ECO:0000313" key="9">
    <source>
        <dbReference type="Ensembl" id="ENSDCDP00010041769.1"/>
    </source>
</evidence>
<comment type="subcellular location">
    <subcellularLocation>
        <location evidence="1">Nucleus</location>
    </subcellularLocation>
</comment>
<evidence type="ECO:0000256" key="6">
    <source>
        <dbReference type="ARBA" id="ARBA00023242"/>
    </source>
</evidence>
<name>A0AAY4D9C7_9TELE</name>
<dbReference type="PANTHER" id="PTHR23336:SF17">
    <property type="entry name" value="MORC FAMILY CW-TYPE ZINC FINGER PROTEIN 3"/>
    <property type="match status" value="1"/>
</dbReference>
<dbReference type="Pfam" id="PF13589">
    <property type="entry name" value="HATPase_c_3"/>
    <property type="match status" value="1"/>
</dbReference>
<evidence type="ECO:0000256" key="7">
    <source>
        <dbReference type="SAM" id="MobiDB-lite"/>
    </source>
</evidence>
<protein>
    <recommendedName>
        <fullName evidence="8">CW-type domain-containing protein</fullName>
    </recommendedName>
</protein>
<dbReference type="InterPro" id="IPR041006">
    <property type="entry name" value="Morc_S5"/>
</dbReference>
<gene>
    <name evidence="9" type="primary">LOC114797066</name>
</gene>
<reference evidence="9 10" key="1">
    <citation type="submission" date="2020-06" db="EMBL/GenBank/DDBJ databases">
        <authorList>
            <consortium name="Wellcome Sanger Institute Data Sharing"/>
        </authorList>
    </citation>
    <scope>NUCLEOTIDE SEQUENCE [LARGE SCALE GENOMIC DNA]</scope>
</reference>
<accession>A0AAY4D9C7</accession>
<feature type="compositionally biased region" description="Basic and acidic residues" evidence="7">
    <location>
        <begin position="606"/>
        <end position="642"/>
    </location>
</feature>
<dbReference type="InterPro" id="IPR036890">
    <property type="entry name" value="HATPase_C_sf"/>
</dbReference>
<keyword evidence="5" id="KW-0175">Coiled coil</keyword>
<dbReference type="GO" id="GO:0008270">
    <property type="term" value="F:zinc ion binding"/>
    <property type="evidence" value="ECO:0007669"/>
    <property type="project" value="UniProtKB-KW"/>
</dbReference>
<dbReference type="InterPro" id="IPR011124">
    <property type="entry name" value="Znf_CW"/>
</dbReference>
<evidence type="ECO:0000256" key="4">
    <source>
        <dbReference type="ARBA" id="ARBA00022833"/>
    </source>
</evidence>
<keyword evidence="6" id="KW-0539">Nucleus</keyword>
<feature type="region of interest" description="Disordered" evidence="7">
    <location>
        <begin position="604"/>
        <end position="657"/>
    </location>
</feature>
<dbReference type="GO" id="GO:0016605">
    <property type="term" value="C:PML body"/>
    <property type="evidence" value="ECO:0007669"/>
    <property type="project" value="TreeGrafter"/>
</dbReference>
<dbReference type="PROSITE" id="PS51050">
    <property type="entry name" value="ZF_CW"/>
    <property type="match status" value="1"/>
</dbReference>
<keyword evidence="2" id="KW-0479">Metal-binding</keyword>
<evidence type="ECO:0000256" key="5">
    <source>
        <dbReference type="ARBA" id="ARBA00023054"/>
    </source>
</evidence>
<dbReference type="Pfam" id="PF17942">
    <property type="entry name" value="Morc6_S5"/>
    <property type="match status" value="1"/>
</dbReference>
<keyword evidence="10" id="KW-1185">Reference proteome</keyword>
<organism evidence="9 10">
    <name type="scientific">Denticeps clupeoides</name>
    <name type="common">denticle herring</name>
    <dbReference type="NCBI Taxonomy" id="299321"/>
    <lineage>
        <taxon>Eukaryota</taxon>
        <taxon>Metazoa</taxon>
        <taxon>Chordata</taxon>
        <taxon>Craniata</taxon>
        <taxon>Vertebrata</taxon>
        <taxon>Euteleostomi</taxon>
        <taxon>Actinopterygii</taxon>
        <taxon>Neopterygii</taxon>
        <taxon>Teleostei</taxon>
        <taxon>Clupei</taxon>
        <taxon>Clupeiformes</taxon>
        <taxon>Denticipitoidei</taxon>
        <taxon>Denticipitidae</taxon>
        <taxon>Denticeps</taxon>
    </lineage>
</organism>
<evidence type="ECO:0000259" key="8">
    <source>
        <dbReference type="PROSITE" id="PS51050"/>
    </source>
</evidence>